<dbReference type="KEGG" id="daw:HS1_000209"/>
<dbReference type="GO" id="GO:0003676">
    <property type="term" value="F:nucleic acid binding"/>
    <property type="evidence" value="ECO:0007669"/>
    <property type="project" value="InterPro"/>
</dbReference>
<gene>
    <name evidence="1" type="ORF">HS1_000209</name>
</gene>
<dbReference type="InterPro" id="IPR029063">
    <property type="entry name" value="SAM-dependent_MTases_sf"/>
</dbReference>
<dbReference type="SUPFAM" id="SSF53335">
    <property type="entry name" value="S-adenosyl-L-methionine-dependent methyltransferases"/>
    <property type="match status" value="1"/>
</dbReference>
<dbReference type="REBASE" id="139599">
    <property type="entry name" value="M2.DauHS1ORF206P"/>
</dbReference>
<protein>
    <recommendedName>
        <fullName evidence="3">Methyltransferase</fullName>
    </recommendedName>
</protein>
<dbReference type="AlphaFoldDB" id="A0A7U4THA4"/>
<dbReference type="GO" id="GO:0032259">
    <property type="term" value="P:methylation"/>
    <property type="evidence" value="ECO:0007669"/>
    <property type="project" value="InterPro"/>
</dbReference>
<dbReference type="GO" id="GO:0008168">
    <property type="term" value="F:methyltransferase activity"/>
    <property type="evidence" value="ECO:0007669"/>
    <property type="project" value="InterPro"/>
</dbReference>
<evidence type="ECO:0000313" key="2">
    <source>
        <dbReference type="Proteomes" id="UP000070560"/>
    </source>
</evidence>
<reference evidence="1 2" key="1">
    <citation type="submission" date="2015-10" db="EMBL/GenBank/DDBJ databases">
        <title>Candidatus Desulfofervidus auxilii, a hydrogenotrophic sulfate-reducing bacterium involved in the thermophilic anaerobic oxidation of methane.</title>
        <authorList>
            <person name="Krukenberg V."/>
            <person name="Richter M."/>
            <person name="Wegener G."/>
        </authorList>
    </citation>
    <scope>NUCLEOTIDE SEQUENCE [LARGE SCALE GENOMIC DNA]</scope>
    <source>
        <strain evidence="1 2">HS1</strain>
    </source>
</reference>
<dbReference type="Gene3D" id="3.40.50.150">
    <property type="entry name" value="Vaccinia Virus protein VP39"/>
    <property type="match status" value="1"/>
</dbReference>
<dbReference type="Proteomes" id="UP000070560">
    <property type="component" value="Chromosome"/>
</dbReference>
<sequence length="267" mass="30566">MRKLYIPKIFQCSVTSLPYPNDSFDAVITDPPYYDNVPYSYLSDFFYVWLKRTLGDLYPELFATPLTPKAEESVAYTHQGGYATGKKAFEEKIEKAFKEIHRVLKPEGIDVIVFAHKSTEAWETIIDALLKAGLYLTASWPWDTEMKSRLRTKVPAALASSIYMVCRKRISNETAYFHELKPLIEERIKEKLEQFWNEGISGADFFISAIGPAIEIFGKYAKVEKLSGERVEIKAHTSTGLDRTTLDAKIKETLLQIGAKIEEWNEE</sequence>
<name>A0A7U4THA4_DESA2</name>
<dbReference type="PROSITE" id="PS00092">
    <property type="entry name" value="N6_MTASE"/>
    <property type="match status" value="1"/>
</dbReference>
<evidence type="ECO:0008006" key="3">
    <source>
        <dbReference type="Google" id="ProtNLM"/>
    </source>
</evidence>
<dbReference type="EMBL" id="CP013015">
    <property type="protein sequence ID" value="AMM40015.1"/>
    <property type="molecule type" value="Genomic_DNA"/>
</dbReference>
<evidence type="ECO:0000313" key="1">
    <source>
        <dbReference type="EMBL" id="AMM40015.1"/>
    </source>
</evidence>
<proteinExistence type="predicted"/>
<dbReference type="InterPro" id="IPR002052">
    <property type="entry name" value="DNA_methylase_N6_adenine_CS"/>
</dbReference>
<keyword evidence="2" id="KW-1185">Reference proteome</keyword>
<organism evidence="1 2">
    <name type="scientific">Desulfofervidus auxilii</name>
    <dbReference type="NCBI Taxonomy" id="1621989"/>
    <lineage>
        <taxon>Bacteria</taxon>
        <taxon>Pseudomonadati</taxon>
        <taxon>Thermodesulfobacteriota</taxon>
        <taxon>Candidatus Desulfofervidia</taxon>
        <taxon>Candidatus Desulfofervidales</taxon>
        <taxon>Candidatus Desulfofervidaceae</taxon>
        <taxon>Candidatus Desulfofervidus</taxon>
    </lineage>
</organism>
<accession>A0A7U4THA4</accession>